<evidence type="ECO:0000256" key="1">
    <source>
        <dbReference type="SAM" id="MobiDB-lite"/>
    </source>
</evidence>
<proteinExistence type="predicted"/>
<dbReference type="InterPro" id="IPR011333">
    <property type="entry name" value="SKP1/BTB/POZ_sf"/>
</dbReference>
<evidence type="ECO:0008006" key="4">
    <source>
        <dbReference type="Google" id="ProtNLM"/>
    </source>
</evidence>
<accession>A0ABR1HWH9</accession>
<keyword evidence="3" id="KW-1185">Reference proteome</keyword>
<sequence length="248" mass="27360">MVLVAAYDPQTDASAKTSEPPGAGPSPKTDSDDAPSKPENREILVSSRILSTASPVFQAMLDGRFREGVQLSDAKTSPDQEPFRLSLPDDDFAAMLLLCKVLHFKVSDIAARPSSDLLLALAGICDKYHCTQTLRYSGALWVRNWLLHLDTLSRAPIEDICCLLIFAYITDLPYEFCEVAWRLLLHHKGPLAGEQTQAVQLIDHPLLHQNVGSKNSNLEMQPKAFTNLDVQVTWTGSDFCSARPIIAQ</sequence>
<name>A0ABR1HWH9_9HYPO</name>
<comment type="caution">
    <text evidence="2">The sequence shown here is derived from an EMBL/GenBank/DDBJ whole genome shotgun (WGS) entry which is preliminary data.</text>
</comment>
<protein>
    <recommendedName>
        <fullName evidence="4">BTB domain-containing protein</fullName>
    </recommendedName>
</protein>
<dbReference type="Gene3D" id="3.30.710.10">
    <property type="entry name" value="Potassium Channel Kv1.1, Chain A"/>
    <property type="match status" value="1"/>
</dbReference>
<dbReference type="Proteomes" id="UP001498421">
    <property type="component" value="Unassembled WGS sequence"/>
</dbReference>
<reference evidence="2 3" key="1">
    <citation type="journal article" date="2025" name="Microbiol. Resour. Announc.">
        <title>Draft genome sequences for Neonectria magnoliae and Neonectria punicea, canker pathogens of Liriodendron tulipifera and Acer saccharum in West Virginia.</title>
        <authorList>
            <person name="Petronek H.M."/>
            <person name="Kasson M.T."/>
            <person name="Metheny A.M."/>
            <person name="Stauder C.M."/>
            <person name="Lovett B."/>
            <person name="Lynch S.C."/>
            <person name="Garnas J.R."/>
            <person name="Kasson L.R."/>
            <person name="Stajich J.E."/>
        </authorList>
    </citation>
    <scope>NUCLEOTIDE SEQUENCE [LARGE SCALE GENOMIC DNA]</scope>
    <source>
        <strain evidence="2 3">NRRL 64651</strain>
    </source>
</reference>
<dbReference type="EMBL" id="JAZAVK010000079">
    <property type="protein sequence ID" value="KAK7425620.1"/>
    <property type="molecule type" value="Genomic_DNA"/>
</dbReference>
<gene>
    <name evidence="2" type="ORF">QQZ08_007943</name>
</gene>
<organism evidence="2 3">
    <name type="scientific">Neonectria magnoliae</name>
    <dbReference type="NCBI Taxonomy" id="2732573"/>
    <lineage>
        <taxon>Eukaryota</taxon>
        <taxon>Fungi</taxon>
        <taxon>Dikarya</taxon>
        <taxon>Ascomycota</taxon>
        <taxon>Pezizomycotina</taxon>
        <taxon>Sordariomycetes</taxon>
        <taxon>Hypocreomycetidae</taxon>
        <taxon>Hypocreales</taxon>
        <taxon>Nectriaceae</taxon>
        <taxon>Neonectria</taxon>
    </lineage>
</organism>
<evidence type="ECO:0000313" key="2">
    <source>
        <dbReference type="EMBL" id="KAK7425620.1"/>
    </source>
</evidence>
<evidence type="ECO:0000313" key="3">
    <source>
        <dbReference type="Proteomes" id="UP001498421"/>
    </source>
</evidence>
<feature type="region of interest" description="Disordered" evidence="1">
    <location>
        <begin position="1"/>
        <end position="40"/>
    </location>
</feature>
<feature type="compositionally biased region" description="Basic and acidic residues" evidence="1">
    <location>
        <begin position="29"/>
        <end position="40"/>
    </location>
</feature>